<dbReference type="GO" id="GO:0016787">
    <property type="term" value="F:hydrolase activity"/>
    <property type="evidence" value="ECO:0007669"/>
    <property type="project" value="UniProtKB-KW"/>
</dbReference>
<evidence type="ECO:0000313" key="7">
    <source>
        <dbReference type="Proteomes" id="UP001437256"/>
    </source>
</evidence>
<comment type="similarity">
    <text evidence="1">Belongs to the POA1 family.</text>
</comment>
<dbReference type="SMART" id="SM00506">
    <property type="entry name" value="A1pp"/>
    <property type="match status" value="1"/>
</dbReference>
<keyword evidence="7" id="KW-1185">Reference proteome</keyword>
<accession>A0ABR2ZRC2</accession>
<dbReference type="CDD" id="cd02901">
    <property type="entry name" value="Macro_Poa1p-like"/>
    <property type="match status" value="1"/>
</dbReference>
<dbReference type="SUPFAM" id="SSF52949">
    <property type="entry name" value="Macro domain-like"/>
    <property type="match status" value="1"/>
</dbReference>
<gene>
    <name evidence="6" type="primary">POA1</name>
    <name evidence="6" type="ORF">AAF712_008832</name>
</gene>
<dbReference type="EC" id="3.1.3.84" evidence="2"/>
<dbReference type="Pfam" id="PF01661">
    <property type="entry name" value="Macro"/>
    <property type="match status" value="1"/>
</dbReference>
<dbReference type="InterPro" id="IPR002589">
    <property type="entry name" value="Macro_dom"/>
</dbReference>
<evidence type="ECO:0000259" key="5">
    <source>
        <dbReference type="PROSITE" id="PS51154"/>
    </source>
</evidence>
<dbReference type="EMBL" id="JBBXMP010000065">
    <property type="protein sequence ID" value="KAL0064247.1"/>
    <property type="molecule type" value="Genomic_DNA"/>
</dbReference>
<name>A0ABR2ZRC2_9AGAR</name>
<evidence type="ECO:0000256" key="3">
    <source>
        <dbReference type="ARBA" id="ARBA00019744"/>
    </source>
</evidence>
<reference evidence="6 7" key="1">
    <citation type="submission" date="2024-05" db="EMBL/GenBank/DDBJ databases">
        <title>A draft genome resource for the thread blight pathogen Marasmius tenuissimus strain MS-2.</title>
        <authorList>
            <person name="Yulfo-Soto G.E."/>
            <person name="Baruah I.K."/>
            <person name="Amoako-Attah I."/>
            <person name="Bukari Y."/>
            <person name="Meinhardt L.W."/>
            <person name="Bailey B.A."/>
            <person name="Cohen S.P."/>
        </authorList>
    </citation>
    <scope>NUCLEOTIDE SEQUENCE [LARGE SCALE GENOMIC DNA]</scope>
    <source>
        <strain evidence="6 7">MS-2</strain>
    </source>
</reference>
<dbReference type="PANTHER" id="PTHR12521">
    <property type="entry name" value="PROTEIN C6ORF130"/>
    <property type="match status" value="1"/>
</dbReference>
<organism evidence="6 7">
    <name type="scientific">Marasmius tenuissimus</name>
    <dbReference type="NCBI Taxonomy" id="585030"/>
    <lineage>
        <taxon>Eukaryota</taxon>
        <taxon>Fungi</taxon>
        <taxon>Dikarya</taxon>
        <taxon>Basidiomycota</taxon>
        <taxon>Agaricomycotina</taxon>
        <taxon>Agaricomycetes</taxon>
        <taxon>Agaricomycetidae</taxon>
        <taxon>Agaricales</taxon>
        <taxon>Marasmiineae</taxon>
        <taxon>Marasmiaceae</taxon>
        <taxon>Marasmius</taxon>
    </lineage>
</organism>
<evidence type="ECO:0000256" key="4">
    <source>
        <dbReference type="ARBA" id="ARBA00034427"/>
    </source>
</evidence>
<protein>
    <recommendedName>
        <fullName evidence="3">ADP-ribose 1''-phosphate phosphatase</fullName>
        <ecNumber evidence="2">3.1.3.84</ecNumber>
    </recommendedName>
</protein>
<dbReference type="Gene3D" id="3.40.220.10">
    <property type="entry name" value="Leucine Aminopeptidase, subunit E, domain 1"/>
    <property type="match status" value="1"/>
</dbReference>
<dbReference type="InterPro" id="IPR050892">
    <property type="entry name" value="ADP-ribose_metab_enzymes"/>
</dbReference>
<dbReference type="PROSITE" id="PS51154">
    <property type="entry name" value="MACRO"/>
    <property type="match status" value="1"/>
</dbReference>
<evidence type="ECO:0000256" key="1">
    <source>
        <dbReference type="ARBA" id="ARBA00006575"/>
    </source>
</evidence>
<dbReference type="Proteomes" id="UP001437256">
    <property type="component" value="Unassembled WGS sequence"/>
</dbReference>
<feature type="domain" description="Macro" evidence="5">
    <location>
        <begin position="1"/>
        <end position="152"/>
    </location>
</feature>
<comment type="caution">
    <text evidence="6">The sequence shown here is derived from an EMBL/GenBank/DDBJ whole genome shotgun (WGS) entry which is preliminary data.</text>
</comment>
<sequence length="152" mass="16867">MSYITHITGDLFKAPTGAILVHACNTVGSWGGGIAVTFKERYPSHFETYNAHCKAHTPEDLIGTCLVIRGGTEDLHDVACLFTSKAYGKRKDKPDEILDATRKAVLDLVRQNEGNKELHACRFNSGKFGVPWEDTEQILQELGVKMTIYTPQ</sequence>
<dbReference type="InterPro" id="IPR043472">
    <property type="entry name" value="Macro_dom-like"/>
</dbReference>
<comment type="catalytic activity">
    <reaction evidence="4">
        <text>ADP-alpha-D-ribose 1''-phosphate + H2O = ADP-D-ribose + phosphate</text>
        <dbReference type="Rhea" id="RHEA:25029"/>
        <dbReference type="ChEBI" id="CHEBI:15377"/>
        <dbReference type="ChEBI" id="CHEBI:43474"/>
        <dbReference type="ChEBI" id="CHEBI:57967"/>
        <dbReference type="ChEBI" id="CHEBI:58753"/>
        <dbReference type="EC" id="3.1.3.84"/>
    </reaction>
</comment>
<evidence type="ECO:0000256" key="2">
    <source>
        <dbReference type="ARBA" id="ARBA00012983"/>
    </source>
</evidence>
<dbReference type="PANTHER" id="PTHR12521:SF0">
    <property type="entry name" value="ADP-RIBOSE GLYCOHYDROLASE OARD1"/>
    <property type="match status" value="1"/>
</dbReference>
<proteinExistence type="inferred from homology"/>
<evidence type="ECO:0000313" key="6">
    <source>
        <dbReference type="EMBL" id="KAL0064247.1"/>
    </source>
</evidence>
<keyword evidence="6" id="KW-0378">Hydrolase</keyword>